<organism evidence="2 3">
    <name type="scientific">Puccinia triticina</name>
    <dbReference type="NCBI Taxonomy" id="208348"/>
    <lineage>
        <taxon>Eukaryota</taxon>
        <taxon>Fungi</taxon>
        <taxon>Dikarya</taxon>
        <taxon>Basidiomycota</taxon>
        <taxon>Pucciniomycotina</taxon>
        <taxon>Pucciniomycetes</taxon>
        <taxon>Pucciniales</taxon>
        <taxon>Pucciniaceae</taxon>
        <taxon>Puccinia</taxon>
    </lineage>
</organism>
<keyword evidence="3" id="KW-1185">Reference proteome</keyword>
<feature type="region of interest" description="Disordered" evidence="1">
    <location>
        <begin position="1"/>
        <end position="29"/>
    </location>
</feature>
<sequence>MSLPWPCLTPSAGPRNRLQGGRSTAATSTPNVLSARAHVHLTCLLTQQLWRDKKYQLAWPCMSCPSASVKRLSENSAPVAAEPTADPQPAEDAAPASPQAPAVEAVEASPAKAAAAPAETPEEAKVEKKEKSPKDLAKLAQRFSGRLFGAVGEKKKEPTKKPEPTQEEEAESAAPAEPVPVSDAAPQIPANTTPEVSQAATEPAPVIAAAA</sequence>
<feature type="compositionally biased region" description="Basic and acidic residues" evidence="1">
    <location>
        <begin position="152"/>
        <end position="164"/>
    </location>
</feature>
<protein>
    <submittedName>
        <fullName evidence="2">Uncharacterized protein</fullName>
    </submittedName>
</protein>
<accession>A0ABY7CA98</accession>
<feature type="compositionally biased region" description="Basic and acidic residues" evidence="1">
    <location>
        <begin position="122"/>
        <end position="137"/>
    </location>
</feature>
<evidence type="ECO:0000313" key="3">
    <source>
        <dbReference type="Proteomes" id="UP001164743"/>
    </source>
</evidence>
<feature type="compositionally biased region" description="Low complexity" evidence="1">
    <location>
        <begin position="199"/>
        <end position="211"/>
    </location>
</feature>
<feature type="region of interest" description="Disordered" evidence="1">
    <location>
        <begin position="75"/>
        <end position="211"/>
    </location>
</feature>
<dbReference type="Proteomes" id="UP001164743">
    <property type="component" value="Chromosome 2A"/>
</dbReference>
<feature type="compositionally biased region" description="Low complexity" evidence="1">
    <location>
        <begin position="172"/>
        <end position="186"/>
    </location>
</feature>
<proteinExistence type="predicted"/>
<reference evidence="2" key="1">
    <citation type="submission" date="2022-10" db="EMBL/GenBank/DDBJ databases">
        <title>Puccinia triticina Genome sequencing and assembly.</title>
        <authorList>
            <person name="Li C."/>
        </authorList>
    </citation>
    <scope>NUCLEOTIDE SEQUENCE</scope>
    <source>
        <strain evidence="2">Pt15</strain>
    </source>
</reference>
<gene>
    <name evidence="2" type="ORF">PtA15_2A409</name>
</gene>
<feature type="compositionally biased region" description="Low complexity" evidence="1">
    <location>
        <begin position="80"/>
        <end position="119"/>
    </location>
</feature>
<evidence type="ECO:0000256" key="1">
    <source>
        <dbReference type="SAM" id="MobiDB-lite"/>
    </source>
</evidence>
<name>A0ABY7CA98_9BASI</name>
<evidence type="ECO:0000313" key="2">
    <source>
        <dbReference type="EMBL" id="WAQ82096.1"/>
    </source>
</evidence>
<dbReference type="GeneID" id="77807323"/>
<dbReference type="RefSeq" id="XP_053017651.1">
    <property type="nucleotide sequence ID" value="XM_053166428.1"/>
</dbReference>
<dbReference type="EMBL" id="CP110422">
    <property type="protein sequence ID" value="WAQ82096.1"/>
    <property type="molecule type" value="Genomic_DNA"/>
</dbReference>
<feature type="compositionally biased region" description="Polar residues" evidence="1">
    <location>
        <begin position="189"/>
        <end position="198"/>
    </location>
</feature>